<protein>
    <submittedName>
        <fullName evidence="1">Uncharacterized protein</fullName>
    </submittedName>
</protein>
<organism evidence="1">
    <name type="scientific">Daucus carota subsp. sativus</name>
    <name type="common">Carrot</name>
    <dbReference type="NCBI Taxonomy" id="79200"/>
    <lineage>
        <taxon>Eukaryota</taxon>
        <taxon>Viridiplantae</taxon>
        <taxon>Streptophyta</taxon>
        <taxon>Embryophyta</taxon>
        <taxon>Tracheophyta</taxon>
        <taxon>Spermatophyta</taxon>
        <taxon>Magnoliopsida</taxon>
        <taxon>eudicotyledons</taxon>
        <taxon>Gunneridae</taxon>
        <taxon>Pentapetalae</taxon>
        <taxon>asterids</taxon>
        <taxon>campanulids</taxon>
        <taxon>Apiales</taxon>
        <taxon>Apiaceae</taxon>
        <taxon>Apioideae</taxon>
        <taxon>Scandiceae</taxon>
        <taxon>Daucinae</taxon>
        <taxon>Daucus</taxon>
        <taxon>Daucus sect. Daucus</taxon>
    </lineage>
</organism>
<dbReference type="EMBL" id="LNRQ01000003">
    <property type="protein sequence ID" value="KZN02293.1"/>
    <property type="molecule type" value="Genomic_DNA"/>
</dbReference>
<proteinExistence type="predicted"/>
<dbReference type="Gramene" id="KZN02293">
    <property type="protein sequence ID" value="KZN02293"/>
    <property type="gene ID" value="DCAR_011047"/>
</dbReference>
<dbReference type="AlphaFoldDB" id="A0A162AK88"/>
<sequence length="89" mass="10158">MWDSRKGVTGVSKETRRRVFASIFRPFFATIGDSDQVCRFLVIGSRVMRSLVAARGLFSRFRRVRGANGDNVPFGHPTYEDDEVIVLEF</sequence>
<reference evidence="1" key="1">
    <citation type="journal article" date="2016" name="Nat. Genet.">
        <title>A high-quality carrot genome assembly provides new insights into carotenoid accumulation and asterid genome evolution.</title>
        <authorList>
            <person name="Iorizzo M."/>
            <person name="Ellison S."/>
            <person name="Senalik D."/>
            <person name="Zeng P."/>
            <person name="Satapoomin P."/>
            <person name="Huang J."/>
            <person name="Bowman M."/>
            <person name="Iovene M."/>
            <person name="Sanseverino W."/>
            <person name="Cavagnaro P."/>
            <person name="Yildiz M."/>
            <person name="Macko-Podgorni A."/>
            <person name="Moranska E."/>
            <person name="Grzebelus E."/>
            <person name="Grzebelus D."/>
            <person name="Ashrafi H."/>
            <person name="Zheng Z."/>
            <person name="Cheng S."/>
            <person name="Spooner D."/>
            <person name="Van Deynze A."/>
            <person name="Simon P."/>
        </authorList>
    </citation>
    <scope>NUCLEOTIDE SEQUENCE [LARGE SCALE GENOMIC DNA]</scope>
    <source>
        <tissue evidence="1">Leaf</tissue>
    </source>
</reference>
<accession>A0A162AK88</accession>
<name>A0A162AK88_DAUCS</name>
<gene>
    <name evidence="1" type="ORF">DCAR_011047</name>
</gene>
<comment type="caution">
    <text evidence="1">The sequence shown here is derived from an EMBL/GenBank/DDBJ whole genome shotgun (WGS) entry which is preliminary data.</text>
</comment>
<evidence type="ECO:0000313" key="1">
    <source>
        <dbReference type="EMBL" id="KZN02293.1"/>
    </source>
</evidence>